<reference evidence="1 2" key="1">
    <citation type="submission" date="2024-10" db="EMBL/GenBank/DDBJ databases">
        <title>The Natural Products Discovery Center: Release of the First 8490 Sequenced Strains for Exploring Actinobacteria Biosynthetic Diversity.</title>
        <authorList>
            <person name="Kalkreuter E."/>
            <person name="Kautsar S.A."/>
            <person name="Yang D."/>
            <person name="Bader C.D."/>
            <person name="Teijaro C.N."/>
            <person name="Fluegel L."/>
            <person name="Davis C.M."/>
            <person name="Simpson J.R."/>
            <person name="Lauterbach L."/>
            <person name="Steele A.D."/>
            <person name="Gui C."/>
            <person name="Meng S."/>
            <person name="Li G."/>
            <person name="Viehrig K."/>
            <person name="Ye F."/>
            <person name="Su P."/>
            <person name="Kiefer A.F."/>
            <person name="Nichols A."/>
            <person name="Cepeda A.J."/>
            <person name="Yan W."/>
            <person name="Fan B."/>
            <person name="Jiang Y."/>
            <person name="Adhikari A."/>
            <person name="Zheng C.-J."/>
            <person name="Schuster L."/>
            <person name="Cowan T.M."/>
            <person name="Smanski M.J."/>
            <person name="Chevrette M.G."/>
            <person name="De Carvalho L.P.S."/>
            <person name="Shen B."/>
        </authorList>
    </citation>
    <scope>NUCLEOTIDE SEQUENCE [LARGE SCALE GENOMIC DNA]</scope>
    <source>
        <strain evidence="1 2">NPDC001281</strain>
    </source>
</reference>
<gene>
    <name evidence="1" type="ORF">ACFY05_01470</name>
</gene>
<evidence type="ECO:0000313" key="2">
    <source>
        <dbReference type="Proteomes" id="UP001602119"/>
    </source>
</evidence>
<proteinExistence type="predicted"/>
<comment type="caution">
    <text evidence="1">The sequence shown here is derived from an EMBL/GenBank/DDBJ whole genome shotgun (WGS) entry which is preliminary data.</text>
</comment>
<organism evidence="1 2">
    <name type="scientific">Microtetraspora fusca</name>
    <dbReference type="NCBI Taxonomy" id="1997"/>
    <lineage>
        <taxon>Bacteria</taxon>
        <taxon>Bacillati</taxon>
        <taxon>Actinomycetota</taxon>
        <taxon>Actinomycetes</taxon>
        <taxon>Streptosporangiales</taxon>
        <taxon>Streptosporangiaceae</taxon>
        <taxon>Microtetraspora</taxon>
    </lineage>
</organism>
<accession>A0ABW6UWS5</accession>
<evidence type="ECO:0000313" key="1">
    <source>
        <dbReference type="EMBL" id="MFF4771509.1"/>
    </source>
</evidence>
<dbReference type="RefSeq" id="WP_387340127.1">
    <property type="nucleotide sequence ID" value="NZ_JBIAXI010000001.1"/>
</dbReference>
<sequence>MSVARRVHGAVPFRRALVGFETYGEGSEQTSDVVPDRRFCGYVLPRGGALTYWAPTD</sequence>
<dbReference type="EMBL" id="JBIAXI010000001">
    <property type="protein sequence ID" value="MFF4771509.1"/>
    <property type="molecule type" value="Genomic_DNA"/>
</dbReference>
<keyword evidence="2" id="KW-1185">Reference proteome</keyword>
<name>A0ABW6UWS5_MICFU</name>
<protein>
    <submittedName>
        <fullName evidence="1">Uncharacterized protein</fullName>
    </submittedName>
</protein>
<dbReference type="Proteomes" id="UP001602119">
    <property type="component" value="Unassembled WGS sequence"/>
</dbReference>